<dbReference type="Pfam" id="PF07977">
    <property type="entry name" value="FabA"/>
    <property type="match status" value="1"/>
</dbReference>
<proteinExistence type="inferred from homology"/>
<accession>A0A1I2IYQ7</accession>
<organism evidence="10 11">
    <name type="scientific">Dyella marensis</name>
    <dbReference type="NCBI Taxonomy" id="500610"/>
    <lineage>
        <taxon>Bacteria</taxon>
        <taxon>Pseudomonadati</taxon>
        <taxon>Pseudomonadota</taxon>
        <taxon>Gammaproteobacteria</taxon>
        <taxon>Lysobacterales</taxon>
        <taxon>Rhodanobacteraceae</taxon>
        <taxon>Dyella</taxon>
    </lineage>
</organism>
<dbReference type="GO" id="GO:0019171">
    <property type="term" value="F:(3R)-hydroxyacyl-[acyl-carrier-protein] dehydratase activity"/>
    <property type="evidence" value="ECO:0007669"/>
    <property type="project" value="UniProtKB-EC"/>
</dbReference>
<dbReference type="GO" id="GO:0005737">
    <property type="term" value="C:cytoplasm"/>
    <property type="evidence" value="ECO:0007669"/>
    <property type="project" value="UniProtKB-SubCell"/>
</dbReference>
<evidence type="ECO:0000256" key="4">
    <source>
        <dbReference type="ARBA" id="ARBA00022516"/>
    </source>
</evidence>
<dbReference type="NCBIfam" id="NF000582">
    <property type="entry name" value="PRK00006.1"/>
    <property type="match status" value="1"/>
</dbReference>
<reference evidence="11" key="1">
    <citation type="submission" date="2016-10" db="EMBL/GenBank/DDBJ databases">
        <authorList>
            <person name="Varghese N."/>
            <person name="Submissions S."/>
        </authorList>
    </citation>
    <scope>NUCLEOTIDE SEQUENCE [LARGE SCALE GENOMIC DNA]</scope>
    <source>
        <strain evidence="11">UNC178MFTsu3.1</strain>
    </source>
</reference>
<dbReference type="NCBIfam" id="TIGR01750">
    <property type="entry name" value="fabZ"/>
    <property type="match status" value="1"/>
</dbReference>
<keyword evidence="4 9" id="KW-0444">Lipid biosynthesis</keyword>
<keyword evidence="3 9" id="KW-0963">Cytoplasm</keyword>
<dbReference type="PANTHER" id="PTHR30272">
    <property type="entry name" value="3-HYDROXYACYL-[ACYL-CARRIER-PROTEIN] DEHYDRATASE"/>
    <property type="match status" value="1"/>
</dbReference>
<dbReference type="GO" id="GO:0006633">
    <property type="term" value="P:fatty acid biosynthetic process"/>
    <property type="evidence" value="ECO:0007669"/>
    <property type="project" value="UniProtKB-UniRule"/>
</dbReference>
<sequence length="157" mass="17479">MSDKTVPFHLPVTVEQIQNLLPHRYPFLLVDRVIELDPDHRVVGLKNVTMNEPFFQGHFPGHPVMPGVLIVEAMAQTAGLLTQISSRLKGDTGSPLFYLAKVDDARFYSPVVPGDQLHMEVKLLRLLRGMGMFEAESRVNGKKVASCQLVCAARSDK</sequence>
<evidence type="ECO:0000256" key="3">
    <source>
        <dbReference type="ARBA" id="ARBA00022490"/>
    </source>
</evidence>
<dbReference type="InterPro" id="IPR013114">
    <property type="entry name" value="FabA_FabZ"/>
</dbReference>
<evidence type="ECO:0000256" key="2">
    <source>
        <dbReference type="ARBA" id="ARBA00009174"/>
    </source>
</evidence>
<protein>
    <recommendedName>
        <fullName evidence="9">3-hydroxyacyl-[acyl-carrier-protein] dehydratase FabZ</fullName>
        <ecNumber evidence="9">4.2.1.59</ecNumber>
    </recommendedName>
    <alternativeName>
        <fullName evidence="9">(3R)-hydroxymyristoyl-[acyl-carrier-protein] dehydratase</fullName>
        <shortName evidence="9">(3R)-hydroxymyristoyl-ACP dehydrase</shortName>
    </alternativeName>
    <alternativeName>
        <fullName evidence="9">Beta-hydroxyacyl-ACP dehydratase</fullName>
    </alternativeName>
</protein>
<evidence type="ECO:0000256" key="6">
    <source>
        <dbReference type="ARBA" id="ARBA00023098"/>
    </source>
</evidence>
<dbReference type="RefSeq" id="WP_026635881.1">
    <property type="nucleotide sequence ID" value="NZ_FONH01000019.1"/>
</dbReference>
<keyword evidence="6 9" id="KW-0443">Lipid metabolism</keyword>
<comment type="function">
    <text evidence="8 9">Involved in unsaturated fatty acids biosynthesis. Catalyzes the dehydration of short chain beta-hydroxyacyl-ACPs and long chain saturated and unsaturated beta-hydroxyacyl-ACPs.</text>
</comment>
<feature type="active site" evidence="9">
    <location>
        <position position="58"/>
    </location>
</feature>
<gene>
    <name evidence="9" type="primary">fabZ</name>
    <name evidence="10" type="ORF">SAMN02799615_03669</name>
</gene>
<evidence type="ECO:0000256" key="9">
    <source>
        <dbReference type="HAMAP-Rule" id="MF_00406"/>
    </source>
</evidence>
<evidence type="ECO:0000256" key="5">
    <source>
        <dbReference type="ARBA" id="ARBA00022556"/>
    </source>
</evidence>
<dbReference type="InterPro" id="IPR010084">
    <property type="entry name" value="FabZ"/>
</dbReference>
<comment type="subcellular location">
    <subcellularLocation>
        <location evidence="1 9">Cytoplasm</location>
    </subcellularLocation>
</comment>
<dbReference type="CDD" id="cd01288">
    <property type="entry name" value="FabZ"/>
    <property type="match status" value="1"/>
</dbReference>
<name>A0A1I2IYQ7_9GAMM</name>
<dbReference type="AlphaFoldDB" id="A0A1I2IYQ7"/>
<dbReference type="EC" id="4.2.1.59" evidence="9"/>
<evidence type="ECO:0000256" key="1">
    <source>
        <dbReference type="ARBA" id="ARBA00004496"/>
    </source>
</evidence>
<dbReference type="PANTHER" id="PTHR30272:SF1">
    <property type="entry name" value="3-HYDROXYACYL-[ACYL-CARRIER-PROTEIN] DEHYDRATASE"/>
    <property type="match status" value="1"/>
</dbReference>
<dbReference type="SUPFAM" id="SSF54637">
    <property type="entry name" value="Thioesterase/thiol ester dehydrase-isomerase"/>
    <property type="match status" value="1"/>
</dbReference>
<dbReference type="STRING" id="500610.SAMN02799615_03669"/>
<dbReference type="Proteomes" id="UP000199477">
    <property type="component" value="Unassembled WGS sequence"/>
</dbReference>
<dbReference type="GO" id="GO:0016020">
    <property type="term" value="C:membrane"/>
    <property type="evidence" value="ECO:0007669"/>
    <property type="project" value="GOC"/>
</dbReference>
<dbReference type="HAMAP" id="MF_00406">
    <property type="entry name" value="FabZ"/>
    <property type="match status" value="1"/>
</dbReference>
<keyword evidence="5 9" id="KW-0441">Lipid A biosynthesis</keyword>
<dbReference type="Gene3D" id="3.10.129.10">
    <property type="entry name" value="Hotdog Thioesterase"/>
    <property type="match status" value="1"/>
</dbReference>
<keyword evidence="7 9" id="KW-0456">Lyase</keyword>
<evidence type="ECO:0000256" key="8">
    <source>
        <dbReference type="ARBA" id="ARBA00025049"/>
    </source>
</evidence>
<comment type="catalytic activity">
    <reaction evidence="9">
        <text>a (3R)-hydroxyacyl-[ACP] = a (2E)-enoyl-[ACP] + H2O</text>
        <dbReference type="Rhea" id="RHEA:13097"/>
        <dbReference type="Rhea" id="RHEA-COMP:9925"/>
        <dbReference type="Rhea" id="RHEA-COMP:9945"/>
        <dbReference type="ChEBI" id="CHEBI:15377"/>
        <dbReference type="ChEBI" id="CHEBI:78784"/>
        <dbReference type="ChEBI" id="CHEBI:78827"/>
        <dbReference type="EC" id="4.2.1.59"/>
    </reaction>
</comment>
<comment type="similarity">
    <text evidence="2 9">Belongs to the thioester dehydratase family. FabZ subfamily.</text>
</comment>
<keyword evidence="11" id="KW-1185">Reference proteome</keyword>
<evidence type="ECO:0000313" key="11">
    <source>
        <dbReference type="Proteomes" id="UP000199477"/>
    </source>
</evidence>
<evidence type="ECO:0000256" key="7">
    <source>
        <dbReference type="ARBA" id="ARBA00023239"/>
    </source>
</evidence>
<dbReference type="InterPro" id="IPR029069">
    <property type="entry name" value="HotDog_dom_sf"/>
</dbReference>
<dbReference type="FunFam" id="3.10.129.10:FF:000001">
    <property type="entry name" value="3-hydroxyacyl-[acyl-carrier-protein] dehydratase FabZ"/>
    <property type="match status" value="1"/>
</dbReference>
<evidence type="ECO:0000313" key="10">
    <source>
        <dbReference type="EMBL" id="SFF46127.1"/>
    </source>
</evidence>
<dbReference type="GO" id="GO:0009245">
    <property type="term" value="P:lipid A biosynthetic process"/>
    <property type="evidence" value="ECO:0007669"/>
    <property type="project" value="UniProtKB-UniRule"/>
</dbReference>
<dbReference type="EMBL" id="FONH01000019">
    <property type="protein sequence ID" value="SFF46127.1"/>
    <property type="molecule type" value="Genomic_DNA"/>
</dbReference>